<dbReference type="AlphaFoldDB" id="A0A7S3LND3"/>
<keyword evidence="4" id="KW-0238">DNA-binding</keyword>
<evidence type="ECO:0000256" key="4">
    <source>
        <dbReference type="ARBA" id="ARBA00023125"/>
    </source>
</evidence>
<evidence type="ECO:0000259" key="8">
    <source>
        <dbReference type="PROSITE" id="PS50090"/>
    </source>
</evidence>
<dbReference type="PANTHER" id="PTHR45614">
    <property type="entry name" value="MYB PROTEIN-RELATED"/>
    <property type="match status" value="1"/>
</dbReference>
<evidence type="ECO:0000256" key="1">
    <source>
        <dbReference type="ARBA" id="ARBA00004123"/>
    </source>
</evidence>
<dbReference type="PANTHER" id="PTHR45614:SF25">
    <property type="entry name" value="MYB PROTEIN"/>
    <property type="match status" value="1"/>
</dbReference>
<reference evidence="10" key="1">
    <citation type="submission" date="2021-01" db="EMBL/GenBank/DDBJ databases">
        <authorList>
            <person name="Corre E."/>
            <person name="Pelletier E."/>
            <person name="Niang G."/>
            <person name="Scheremetjew M."/>
            <person name="Finn R."/>
            <person name="Kale V."/>
            <person name="Holt S."/>
            <person name="Cochrane G."/>
            <person name="Meng A."/>
            <person name="Brown T."/>
            <person name="Cohen L."/>
        </authorList>
    </citation>
    <scope>NUCLEOTIDE SEQUENCE</scope>
    <source>
        <strain evidence="10">GSBS06</strain>
    </source>
</reference>
<feature type="domain" description="Myb-like" evidence="8">
    <location>
        <begin position="4"/>
        <end position="55"/>
    </location>
</feature>
<dbReference type="SMART" id="SM00717">
    <property type="entry name" value="SANT"/>
    <property type="match status" value="3"/>
</dbReference>
<feature type="region of interest" description="Disordered" evidence="7">
    <location>
        <begin position="173"/>
        <end position="192"/>
    </location>
</feature>
<evidence type="ECO:0000256" key="3">
    <source>
        <dbReference type="ARBA" id="ARBA00023015"/>
    </source>
</evidence>
<dbReference type="InterPro" id="IPR050560">
    <property type="entry name" value="MYB_TF"/>
</dbReference>
<comment type="subcellular location">
    <subcellularLocation>
        <location evidence="1">Nucleus</location>
    </subcellularLocation>
</comment>
<evidence type="ECO:0000259" key="9">
    <source>
        <dbReference type="PROSITE" id="PS51294"/>
    </source>
</evidence>
<feature type="domain" description="HTH myb-type" evidence="9">
    <location>
        <begin position="107"/>
        <end position="161"/>
    </location>
</feature>
<dbReference type="EMBL" id="HBIN01009774">
    <property type="protein sequence ID" value="CAE0437036.1"/>
    <property type="molecule type" value="Transcribed_RNA"/>
</dbReference>
<dbReference type="InterPro" id="IPR017930">
    <property type="entry name" value="Myb_dom"/>
</dbReference>
<name>A0A7S3LND3_9STRA</name>
<accession>A0A7S3LND3</accession>
<evidence type="ECO:0000256" key="6">
    <source>
        <dbReference type="ARBA" id="ARBA00023242"/>
    </source>
</evidence>
<dbReference type="GO" id="GO:0005634">
    <property type="term" value="C:nucleus"/>
    <property type="evidence" value="ECO:0007669"/>
    <property type="project" value="UniProtKB-SubCell"/>
</dbReference>
<proteinExistence type="predicted"/>
<dbReference type="Pfam" id="PF00249">
    <property type="entry name" value="Myb_DNA-binding"/>
    <property type="match status" value="3"/>
</dbReference>
<keyword evidence="3" id="KW-0805">Transcription regulation</keyword>
<feature type="domain" description="Myb-like" evidence="8">
    <location>
        <begin position="107"/>
        <end position="157"/>
    </location>
</feature>
<keyword evidence="5" id="KW-0804">Transcription</keyword>
<feature type="domain" description="HTH myb-type" evidence="9">
    <location>
        <begin position="11"/>
        <end position="59"/>
    </location>
</feature>
<dbReference type="FunFam" id="1.10.10.60:FF:000010">
    <property type="entry name" value="Transcriptional activator Myb isoform A"/>
    <property type="match status" value="1"/>
</dbReference>
<dbReference type="GO" id="GO:0000978">
    <property type="term" value="F:RNA polymerase II cis-regulatory region sequence-specific DNA binding"/>
    <property type="evidence" value="ECO:0007669"/>
    <property type="project" value="TreeGrafter"/>
</dbReference>
<feature type="compositionally biased region" description="Basic and acidic residues" evidence="7">
    <location>
        <begin position="288"/>
        <end position="300"/>
    </location>
</feature>
<dbReference type="SUPFAM" id="SSF46689">
    <property type="entry name" value="Homeodomain-like"/>
    <property type="match status" value="2"/>
</dbReference>
<keyword evidence="6" id="KW-0539">Nucleus</keyword>
<dbReference type="InterPro" id="IPR001005">
    <property type="entry name" value="SANT/Myb"/>
</dbReference>
<sequence>MGPNTGSSGKRWSKQEDGALRDAVDTLGPKNWKRISLVVPGRSDVQCLHRWQKVLRPGLVKGPWTKEEDDTVRRCIETGIKKWSEIASYVPGRIGKQCRERWFNHLDPTILKGSWTKEEDEKLFKAQAEYGNRWSFIATLIPGRTENAVKNRWNGTKRRRGNSITKDSCITNTKNQSIKSDSAKKRKRESESKAAEVADFLANMTNMNFVPADINSDTRTINPETTKSESKAIKSETIKLETKISKAGEADLAATMLMFASNPFRTTLSPMSHGTKSKPPVSCAPLSRRLDHKTEIAKAK</sequence>
<feature type="domain" description="Myb-like" evidence="8">
    <location>
        <begin position="56"/>
        <end position="106"/>
    </location>
</feature>
<feature type="region of interest" description="Disordered" evidence="7">
    <location>
        <begin position="269"/>
        <end position="300"/>
    </location>
</feature>
<dbReference type="InterPro" id="IPR009057">
    <property type="entry name" value="Homeodomain-like_sf"/>
</dbReference>
<dbReference type="Gene3D" id="1.10.10.60">
    <property type="entry name" value="Homeodomain-like"/>
    <property type="match status" value="3"/>
</dbReference>
<evidence type="ECO:0000256" key="7">
    <source>
        <dbReference type="SAM" id="MobiDB-lite"/>
    </source>
</evidence>
<dbReference type="PROSITE" id="PS51294">
    <property type="entry name" value="HTH_MYB"/>
    <property type="match status" value="3"/>
</dbReference>
<dbReference type="FunFam" id="1.10.10.60:FF:000016">
    <property type="entry name" value="Transcriptional activator Myb isoform A"/>
    <property type="match status" value="1"/>
</dbReference>
<feature type="domain" description="HTH myb-type" evidence="9">
    <location>
        <begin position="60"/>
        <end position="106"/>
    </location>
</feature>
<dbReference type="CDD" id="cd00167">
    <property type="entry name" value="SANT"/>
    <property type="match status" value="3"/>
</dbReference>
<protein>
    <submittedName>
        <fullName evidence="10">Uncharacterized protein</fullName>
    </submittedName>
</protein>
<evidence type="ECO:0000256" key="5">
    <source>
        <dbReference type="ARBA" id="ARBA00023163"/>
    </source>
</evidence>
<organism evidence="10">
    <name type="scientific">Aplanochytrium stocchinoi</name>
    <dbReference type="NCBI Taxonomy" id="215587"/>
    <lineage>
        <taxon>Eukaryota</taxon>
        <taxon>Sar</taxon>
        <taxon>Stramenopiles</taxon>
        <taxon>Bigyra</taxon>
        <taxon>Labyrinthulomycetes</taxon>
        <taxon>Thraustochytrida</taxon>
        <taxon>Thraustochytriidae</taxon>
        <taxon>Aplanochytrium</taxon>
    </lineage>
</organism>
<dbReference type="GO" id="GO:0000981">
    <property type="term" value="F:DNA-binding transcription factor activity, RNA polymerase II-specific"/>
    <property type="evidence" value="ECO:0007669"/>
    <property type="project" value="TreeGrafter"/>
</dbReference>
<dbReference type="PROSITE" id="PS50090">
    <property type="entry name" value="MYB_LIKE"/>
    <property type="match status" value="3"/>
</dbReference>
<gene>
    <name evidence="10" type="ORF">ASTO00021_LOCUS7282</name>
</gene>
<keyword evidence="2" id="KW-0677">Repeat</keyword>
<evidence type="ECO:0000256" key="2">
    <source>
        <dbReference type="ARBA" id="ARBA00022737"/>
    </source>
</evidence>
<evidence type="ECO:0000313" key="10">
    <source>
        <dbReference type="EMBL" id="CAE0437036.1"/>
    </source>
</evidence>